<organism evidence="3 4">
    <name type="scientific">Diacronema lutheri</name>
    <name type="common">Unicellular marine alga</name>
    <name type="synonym">Monochrysis lutheri</name>
    <dbReference type="NCBI Taxonomy" id="2081491"/>
    <lineage>
        <taxon>Eukaryota</taxon>
        <taxon>Haptista</taxon>
        <taxon>Haptophyta</taxon>
        <taxon>Pavlovophyceae</taxon>
        <taxon>Pavlovales</taxon>
        <taxon>Pavlovaceae</taxon>
        <taxon>Diacronema</taxon>
    </lineage>
</organism>
<dbReference type="InterPro" id="IPR001202">
    <property type="entry name" value="WW_dom"/>
</dbReference>
<dbReference type="Proteomes" id="UP000751190">
    <property type="component" value="Unassembled WGS sequence"/>
</dbReference>
<proteinExistence type="predicted"/>
<evidence type="ECO:0000259" key="2">
    <source>
        <dbReference type="PROSITE" id="PS50020"/>
    </source>
</evidence>
<gene>
    <name evidence="3" type="ORF">KFE25_012376</name>
</gene>
<evidence type="ECO:0000256" key="1">
    <source>
        <dbReference type="SAM" id="MobiDB-lite"/>
    </source>
</evidence>
<comment type="caution">
    <text evidence="3">The sequence shown here is derived from an EMBL/GenBank/DDBJ whole genome shotgun (WGS) entry which is preliminary data.</text>
</comment>
<feature type="domain" description="WW" evidence="2">
    <location>
        <begin position="3"/>
        <end position="36"/>
    </location>
</feature>
<feature type="region of interest" description="Disordered" evidence="1">
    <location>
        <begin position="1"/>
        <end position="29"/>
    </location>
</feature>
<dbReference type="AlphaFoldDB" id="A0A8J5XIE2"/>
<accession>A0A8J5XIE2</accession>
<name>A0A8J5XIE2_DIALT</name>
<evidence type="ECO:0000313" key="3">
    <source>
        <dbReference type="EMBL" id="KAG8465013.1"/>
    </source>
</evidence>
<sequence length="72" mass="8239">MSAPLPPSWNEFHTETGQQDSEEIATGTTRWDNPLDAKCREWYRNKVQICETEASMLNLEKSIEEASAQLPK</sequence>
<reference evidence="3" key="1">
    <citation type="submission" date="2021-05" db="EMBL/GenBank/DDBJ databases">
        <title>The genome of the haptophyte Pavlova lutheri (Diacronema luteri, Pavlovales) - a model for lipid biosynthesis in eukaryotic algae.</title>
        <authorList>
            <person name="Hulatt C.J."/>
            <person name="Posewitz M.C."/>
        </authorList>
    </citation>
    <scope>NUCLEOTIDE SEQUENCE</scope>
    <source>
        <strain evidence="3">NIVA-4/92</strain>
    </source>
</reference>
<protein>
    <recommendedName>
        <fullName evidence="2">WW domain-containing protein</fullName>
    </recommendedName>
</protein>
<dbReference type="EMBL" id="JAGTXO010000011">
    <property type="protein sequence ID" value="KAG8465013.1"/>
    <property type="molecule type" value="Genomic_DNA"/>
</dbReference>
<keyword evidence="4" id="KW-1185">Reference proteome</keyword>
<dbReference type="PROSITE" id="PS50020">
    <property type="entry name" value="WW_DOMAIN_2"/>
    <property type="match status" value="1"/>
</dbReference>
<evidence type="ECO:0000313" key="4">
    <source>
        <dbReference type="Proteomes" id="UP000751190"/>
    </source>
</evidence>